<organism evidence="2 3">
    <name type="scientific">Pontibacter populi</name>
    <dbReference type="NCBI Taxonomy" id="890055"/>
    <lineage>
        <taxon>Bacteria</taxon>
        <taxon>Pseudomonadati</taxon>
        <taxon>Bacteroidota</taxon>
        <taxon>Cytophagia</taxon>
        <taxon>Cytophagales</taxon>
        <taxon>Hymenobacteraceae</taxon>
        <taxon>Pontibacter</taxon>
    </lineage>
</organism>
<feature type="transmembrane region" description="Helical" evidence="1">
    <location>
        <begin position="262"/>
        <end position="279"/>
    </location>
</feature>
<evidence type="ECO:0000313" key="3">
    <source>
        <dbReference type="Proteomes" id="UP000774935"/>
    </source>
</evidence>
<keyword evidence="3" id="KW-1185">Reference proteome</keyword>
<feature type="transmembrane region" description="Helical" evidence="1">
    <location>
        <begin position="423"/>
        <end position="444"/>
    </location>
</feature>
<dbReference type="InterPro" id="IPR029468">
    <property type="entry name" value="O-ag_pol_Wzy"/>
</dbReference>
<dbReference type="EMBL" id="JAHWXQ010000003">
    <property type="protein sequence ID" value="MBW3366058.1"/>
    <property type="molecule type" value="Genomic_DNA"/>
</dbReference>
<sequence>MKTDIFKRIVYQVVFIVTIILVYAFTHNTVNQETFELTFSLIVVTQFVWQTVSYYTLTRRTIGIFYFFLVAATIFNAGHFFVKLLNPSFQLFNEVVTFEVTKVAVLYIALSLSALYLGALFALSRGKKNMSVVPKMYEELYAVSSFRKVGAILFAVAVIPEFSFITNTLMVALSGGYSSIYEQDKVYGVGASLNIIKNFYIPSLYILFWCDVKERSWRRFIWISLIFMHSIMLFLMGFRGASTMPLLGLALLYDRSYKRLKLKKAVIAALVLLFLFPLVKIYRIEGNSITDDAWTSVLNSTKELGILQEMGSSANTVAYTIDLVPKERDFDYGSGYLWALTSVSPNIFTDDKIHPAVTNAEYGNWLTHRIDPYVAALGGGLGYSFIAESYINFSYFGLIFIWIIGYSLVQFDFFTIKRHSRTILAACFISFFLMYARGEFLFVVRSFFWYTLGPYLLYKCFLISNLQNSLIITRSLKHRYLSNKI</sequence>
<evidence type="ECO:0000256" key="1">
    <source>
        <dbReference type="SAM" id="Phobius"/>
    </source>
</evidence>
<dbReference type="Proteomes" id="UP000774935">
    <property type="component" value="Unassembled WGS sequence"/>
</dbReference>
<feature type="transmembrane region" description="Helical" evidence="1">
    <location>
        <begin position="64"/>
        <end position="84"/>
    </location>
</feature>
<feature type="transmembrane region" description="Helical" evidence="1">
    <location>
        <begin position="9"/>
        <end position="25"/>
    </location>
</feature>
<keyword evidence="1" id="KW-0472">Membrane</keyword>
<feature type="transmembrane region" description="Helical" evidence="1">
    <location>
        <begin position="220"/>
        <end position="242"/>
    </location>
</feature>
<proteinExistence type="predicted"/>
<protein>
    <submittedName>
        <fullName evidence="2">O-antigen polysaccharide polymerase Wzy family protein</fullName>
    </submittedName>
</protein>
<evidence type="ECO:0000313" key="2">
    <source>
        <dbReference type="EMBL" id="MBW3366058.1"/>
    </source>
</evidence>
<keyword evidence="1" id="KW-0812">Transmembrane</keyword>
<keyword evidence="1" id="KW-1133">Transmembrane helix</keyword>
<reference evidence="2 3" key="1">
    <citation type="submission" date="2021-07" db="EMBL/GenBank/DDBJ databases">
        <authorList>
            <person name="Kim M.K."/>
        </authorList>
    </citation>
    <scope>NUCLEOTIDE SEQUENCE [LARGE SCALE GENOMIC DNA]</scope>
    <source>
        <strain evidence="2 3">HLY7-15</strain>
    </source>
</reference>
<accession>A0ABS6XDI6</accession>
<name>A0ABS6XDI6_9BACT</name>
<dbReference type="RefSeq" id="WP_199110553.1">
    <property type="nucleotide sequence ID" value="NZ_JAHWXQ010000003.1"/>
</dbReference>
<comment type="caution">
    <text evidence="2">The sequence shown here is derived from an EMBL/GenBank/DDBJ whole genome shotgun (WGS) entry which is preliminary data.</text>
</comment>
<dbReference type="NCBIfam" id="TIGR04370">
    <property type="entry name" value="glyco_rpt_poly"/>
    <property type="match status" value="1"/>
</dbReference>
<dbReference type="Pfam" id="PF14296">
    <property type="entry name" value="O-ag_pol_Wzy"/>
    <property type="match status" value="1"/>
</dbReference>
<feature type="transmembrane region" description="Helical" evidence="1">
    <location>
        <begin position="145"/>
        <end position="166"/>
    </location>
</feature>
<feature type="transmembrane region" description="Helical" evidence="1">
    <location>
        <begin position="104"/>
        <end position="124"/>
    </location>
</feature>
<gene>
    <name evidence="2" type="ORF">KYK27_13430</name>
</gene>
<feature type="transmembrane region" description="Helical" evidence="1">
    <location>
        <begin position="186"/>
        <end position="208"/>
    </location>
</feature>
<feature type="transmembrane region" description="Helical" evidence="1">
    <location>
        <begin position="37"/>
        <end position="57"/>
    </location>
</feature>
<feature type="transmembrane region" description="Helical" evidence="1">
    <location>
        <begin position="393"/>
        <end position="411"/>
    </location>
</feature>